<name>Q19CR2_9CAUD</name>
<dbReference type="EMBL" id="DQ529280">
    <property type="protein sequence ID" value="ABF72663.1"/>
    <property type="molecule type" value="Genomic_DNA"/>
</dbReference>
<dbReference type="KEGG" id="vg:4156533"/>
<evidence type="ECO:0000313" key="2">
    <source>
        <dbReference type="Proteomes" id="UP000006653"/>
    </source>
</evidence>
<proteinExistence type="predicted"/>
<dbReference type="GeneID" id="4156533"/>
<sequence>MLSEIMKSHQNRSTDSDPLKIIKTSSLISTACQVHKLSYDQLPGGALIVADRDKIAQLRGRSENKARMLDTLSFCRDKMHFELLNRPPVIIFVTELSIDCIRTALYSKTGFSKPHEFTAYYIGAKRSKSIISSSIDKTEEFFNG</sequence>
<keyword evidence="2" id="KW-1185">Reference proteome</keyword>
<accession>Q19CR2</accession>
<dbReference type="RefSeq" id="YP_656339.1">
    <property type="nucleotide sequence ID" value="NC_008208.1"/>
</dbReference>
<organism evidence="1 2">
    <name type="scientific">Aeromonas phage 25</name>
    <dbReference type="NCBI Taxonomy" id="2911441"/>
    <lineage>
        <taxon>Viruses</taxon>
        <taxon>Duplodnaviria</taxon>
        <taxon>Heunggongvirae</taxon>
        <taxon>Uroviricota</taxon>
        <taxon>Caudoviricetes</taxon>
        <taxon>Pantevenvirales</taxon>
        <taxon>Straboviridae</taxon>
        <taxon>Tulanevirus</taxon>
        <taxon>Tulanevirus bteighttwo</taxon>
    </lineage>
</organism>
<reference evidence="1 2" key="1">
    <citation type="submission" date="2006-05" db="EMBL/GenBank/DDBJ databases">
        <title>Comlete genome of Aeromonas salmonicida bacteriophage 25.</title>
        <authorList>
            <person name="Petrov V.M."/>
            <person name="Nolan J.M."/>
            <person name="Bertrand C."/>
            <person name="Krisch H.M."/>
            <person name="Karam J.D."/>
        </authorList>
    </citation>
    <scope>NUCLEOTIDE SEQUENCE [LARGE SCALE GENOMIC DNA]</scope>
</reference>
<protein>
    <submittedName>
        <fullName evidence="1">Uncharacterized protein</fullName>
    </submittedName>
</protein>
<gene>
    <name evidence="1" type="ORF">PHG25ORF104c</name>
</gene>
<dbReference type="Proteomes" id="UP000006653">
    <property type="component" value="Segment"/>
</dbReference>
<evidence type="ECO:0000313" key="1">
    <source>
        <dbReference type="EMBL" id="ABF72663.1"/>
    </source>
</evidence>